<feature type="region of interest" description="Disordered" evidence="1">
    <location>
        <begin position="396"/>
        <end position="420"/>
    </location>
</feature>
<evidence type="ECO:0000256" key="1">
    <source>
        <dbReference type="SAM" id="MobiDB-lite"/>
    </source>
</evidence>
<name>A0A915PKW9_9BILA</name>
<dbReference type="WBParaSite" id="sdigi.contig22.g1849.t1">
    <property type="protein sequence ID" value="sdigi.contig22.g1849.t1"/>
    <property type="gene ID" value="sdigi.contig22.g1849"/>
</dbReference>
<reference evidence="3" key="1">
    <citation type="submission" date="2022-11" db="UniProtKB">
        <authorList>
            <consortium name="WormBaseParasite"/>
        </authorList>
    </citation>
    <scope>IDENTIFICATION</scope>
</reference>
<proteinExistence type="predicted"/>
<accession>A0A915PKW9</accession>
<keyword evidence="2" id="KW-1185">Reference proteome</keyword>
<dbReference type="Proteomes" id="UP000887581">
    <property type="component" value="Unplaced"/>
</dbReference>
<evidence type="ECO:0000313" key="2">
    <source>
        <dbReference type="Proteomes" id="UP000887581"/>
    </source>
</evidence>
<sequence>MISCKIVLANTSTNESIIISPQVRQCTAELSASVNRNLLLRFNDGISLVVHSQVLAYYSTRFYDNYRLNRYNVKVKDDARVARDLVQFHYIGMLQIPFSHVEKYFLVASQLEFDIALEVLSQLLEKFSHRNDYYAIICANIACEPNNQVAAPCIKSIIYCAAAFLKSRSAFGSCKTFATPNAMYRILQVFALSAGWKKSLKLALEWIVYEEWRYLYADSILDAVVFQASDELITVVQDELLRLPKEVGEVLRQRVDQVMYRYLAHESISNAEDETAPVGRSRAYSEVKARSTSTETAMHSQPPTWSSETESLLLPACSSAKIFDEFLLDDSTQQMYTSNSNLKTLTPSANCIDLVPRARLIKQQQTTASELSGERRRQCPQEAEILNTSKKIVSDGSYSKRTEPKVTKEMDTSEVSSDKNELVEIEEESSPEEPLLLNLCIPSDAQALSCFDEPLLPFSTDAKVDFFQKNKQTNFSANFNDLEITRREKRLRWKITKKIEFLGKLGFVAAIKPSDNAFTV</sequence>
<dbReference type="AlphaFoldDB" id="A0A915PKW9"/>
<organism evidence="2 3">
    <name type="scientific">Setaria digitata</name>
    <dbReference type="NCBI Taxonomy" id="48799"/>
    <lineage>
        <taxon>Eukaryota</taxon>
        <taxon>Metazoa</taxon>
        <taxon>Ecdysozoa</taxon>
        <taxon>Nematoda</taxon>
        <taxon>Chromadorea</taxon>
        <taxon>Rhabditida</taxon>
        <taxon>Spirurina</taxon>
        <taxon>Spiruromorpha</taxon>
        <taxon>Filarioidea</taxon>
        <taxon>Setariidae</taxon>
        <taxon>Setaria</taxon>
    </lineage>
</organism>
<evidence type="ECO:0000313" key="3">
    <source>
        <dbReference type="WBParaSite" id="sdigi.contig22.g1849.t1"/>
    </source>
</evidence>
<feature type="compositionally biased region" description="Basic and acidic residues" evidence="1">
    <location>
        <begin position="398"/>
        <end position="420"/>
    </location>
</feature>
<protein>
    <submittedName>
        <fullName evidence="3">BTB domain-containing protein</fullName>
    </submittedName>
</protein>